<feature type="domain" description="PPIase FKBP-type" evidence="7">
    <location>
        <begin position="87"/>
        <end position="169"/>
    </location>
</feature>
<dbReference type="AlphaFoldDB" id="A0A5B8XX86"/>
<evidence type="ECO:0000313" key="8">
    <source>
        <dbReference type="EMBL" id="QED30210.1"/>
    </source>
</evidence>
<dbReference type="Gene3D" id="3.10.50.40">
    <property type="match status" value="1"/>
</dbReference>
<gene>
    <name evidence="8" type="ORF">FRD01_23855</name>
</gene>
<dbReference type="GO" id="GO:0003755">
    <property type="term" value="F:peptidyl-prolyl cis-trans isomerase activity"/>
    <property type="evidence" value="ECO:0007669"/>
    <property type="project" value="UniProtKB-UniRule"/>
</dbReference>
<evidence type="ECO:0000313" key="9">
    <source>
        <dbReference type="Proteomes" id="UP000321595"/>
    </source>
</evidence>
<keyword evidence="9" id="KW-1185">Reference proteome</keyword>
<comment type="catalytic activity">
    <reaction evidence="1 5 6">
        <text>[protein]-peptidylproline (omega=180) = [protein]-peptidylproline (omega=0)</text>
        <dbReference type="Rhea" id="RHEA:16237"/>
        <dbReference type="Rhea" id="RHEA-COMP:10747"/>
        <dbReference type="Rhea" id="RHEA-COMP:10748"/>
        <dbReference type="ChEBI" id="CHEBI:83833"/>
        <dbReference type="ChEBI" id="CHEBI:83834"/>
        <dbReference type="EC" id="5.2.1.8"/>
    </reaction>
</comment>
<evidence type="ECO:0000256" key="1">
    <source>
        <dbReference type="ARBA" id="ARBA00000971"/>
    </source>
</evidence>
<dbReference type="SUPFAM" id="SSF54534">
    <property type="entry name" value="FKBP-like"/>
    <property type="match status" value="1"/>
</dbReference>
<evidence type="ECO:0000256" key="5">
    <source>
        <dbReference type="PROSITE-ProRule" id="PRU00277"/>
    </source>
</evidence>
<dbReference type="Proteomes" id="UP000321595">
    <property type="component" value="Chromosome"/>
</dbReference>
<protein>
    <recommendedName>
        <fullName evidence="6">Peptidyl-prolyl cis-trans isomerase</fullName>
        <ecNumber evidence="6">5.2.1.8</ecNumber>
    </recommendedName>
</protein>
<dbReference type="OrthoDB" id="9812109at2"/>
<dbReference type="InterPro" id="IPR046357">
    <property type="entry name" value="PPIase_dom_sf"/>
</dbReference>
<organism evidence="8 9">
    <name type="scientific">Microvenator marinus</name>
    <dbReference type="NCBI Taxonomy" id="2600177"/>
    <lineage>
        <taxon>Bacteria</taxon>
        <taxon>Deltaproteobacteria</taxon>
        <taxon>Bradymonadales</taxon>
        <taxon>Microvenatoraceae</taxon>
        <taxon>Microvenator</taxon>
    </lineage>
</organism>
<evidence type="ECO:0000256" key="4">
    <source>
        <dbReference type="ARBA" id="ARBA00023235"/>
    </source>
</evidence>
<dbReference type="PROSITE" id="PS50059">
    <property type="entry name" value="FKBP_PPIASE"/>
    <property type="match status" value="1"/>
</dbReference>
<evidence type="ECO:0000256" key="2">
    <source>
        <dbReference type="ARBA" id="ARBA00006577"/>
    </source>
</evidence>
<evidence type="ECO:0000259" key="7">
    <source>
        <dbReference type="PROSITE" id="PS50059"/>
    </source>
</evidence>
<dbReference type="Pfam" id="PF00254">
    <property type="entry name" value="FKBP_C"/>
    <property type="match status" value="1"/>
</dbReference>
<dbReference type="EMBL" id="CP042467">
    <property type="protein sequence ID" value="QED30210.1"/>
    <property type="molecule type" value="Genomic_DNA"/>
</dbReference>
<name>A0A5B8XX86_9DELT</name>
<keyword evidence="3 5" id="KW-0697">Rotamase</keyword>
<comment type="similarity">
    <text evidence="2 6">Belongs to the FKBP-type PPIase family.</text>
</comment>
<dbReference type="RefSeq" id="WP_146963703.1">
    <property type="nucleotide sequence ID" value="NZ_CP042467.1"/>
</dbReference>
<proteinExistence type="inferred from homology"/>
<dbReference type="InterPro" id="IPR001179">
    <property type="entry name" value="PPIase_FKBP_dom"/>
</dbReference>
<accession>A0A5B8XX86</accession>
<dbReference type="PANTHER" id="PTHR43811">
    <property type="entry name" value="FKBP-TYPE PEPTIDYL-PROLYL CIS-TRANS ISOMERASE FKPA"/>
    <property type="match status" value="1"/>
</dbReference>
<sequence>MKLRVLIVALFVWGCGGNAPVEDETPVETQTAALEEEQQVNTEPERDPLEAPADVAAIPEDATVTASGLGYKVLQEPNPEGRQASQLAKVKVHYTGWTTDGERFDSSVERGEPLDIELTKVIEGWKEGVGEMKEGEKRRFWIPENLAYKGAEGFPAGMLVFEVELIQVY</sequence>
<reference evidence="8 9" key="1">
    <citation type="submission" date="2019-08" db="EMBL/GenBank/DDBJ databases">
        <authorList>
            <person name="Liang Q."/>
        </authorList>
    </citation>
    <scope>NUCLEOTIDE SEQUENCE [LARGE SCALE GENOMIC DNA]</scope>
    <source>
        <strain evidence="8 9">V1718</strain>
    </source>
</reference>
<evidence type="ECO:0000256" key="3">
    <source>
        <dbReference type="ARBA" id="ARBA00023110"/>
    </source>
</evidence>
<evidence type="ECO:0000256" key="6">
    <source>
        <dbReference type="RuleBase" id="RU003915"/>
    </source>
</evidence>
<dbReference type="EC" id="5.2.1.8" evidence="6"/>
<dbReference type="KEGG" id="bbae:FRD01_23855"/>
<dbReference type="PANTHER" id="PTHR43811:SF19">
    <property type="entry name" value="39 KDA FK506-BINDING NUCLEAR PROTEIN"/>
    <property type="match status" value="1"/>
</dbReference>
<keyword evidence="4 5" id="KW-0413">Isomerase</keyword>